<feature type="domain" description="Macro" evidence="2">
    <location>
        <begin position="1"/>
        <end position="173"/>
    </location>
</feature>
<accession>A0AAW1TH45</accession>
<reference evidence="3 4" key="1">
    <citation type="journal article" date="2024" name="Nat. Commun.">
        <title>Phylogenomics reveals the evolutionary origins of lichenization in chlorophyte algae.</title>
        <authorList>
            <person name="Puginier C."/>
            <person name="Libourel C."/>
            <person name="Otte J."/>
            <person name="Skaloud P."/>
            <person name="Haon M."/>
            <person name="Grisel S."/>
            <person name="Petersen M."/>
            <person name="Berrin J.G."/>
            <person name="Delaux P.M."/>
            <person name="Dal Grande F."/>
            <person name="Keller J."/>
        </authorList>
    </citation>
    <scope>NUCLEOTIDE SEQUENCE [LARGE SCALE GENOMIC DNA]</scope>
    <source>
        <strain evidence="3 4">SAG 2523</strain>
    </source>
</reference>
<comment type="caution">
    <text evidence="3">The sequence shown here is derived from an EMBL/GenBank/DDBJ whole genome shotgun (WGS) entry which is preliminary data.</text>
</comment>
<evidence type="ECO:0000259" key="2">
    <source>
        <dbReference type="PROSITE" id="PS51154"/>
    </source>
</evidence>
<feature type="compositionally biased region" description="Low complexity" evidence="1">
    <location>
        <begin position="453"/>
        <end position="464"/>
    </location>
</feature>
<gene>
    <name evidence="3" type="ORF">WJX84_001930</name>
</gene>
<keyword evidence="4" id="KW-1185">Reference proteome</keyword>
<feature type="region of interest" description="Disordered" evidence="1">
    <location>
        <begin position="181"/>
        <end position="207"/>
    </location>
</feature>
<name>A0AAW1TH45_9CHLO</name>
<proteinExistence type="predicted"/>
<feature type="compositionally biased region" description="Low complexity" evidence="1">
    <location>
        <begin position="189"/>
        <end position="204"/>
    </location>
</feature>
<dbReference type="Gene3D" id="3.40.220.10">
    <property type="entry name" value="Leucine Aminopeptidase, subunit E, domain 1"/>
    <property type="match status" value="1"/>
</dbReference>
<dbReference type="AlphaFoldDB" id="A0AAW1TH45"/>
<evidence type="ECO:0000313" key="4">
    <source>
        <dbReference type="Proteomes" id="UP001485043"/>
    </source>
</evidence>
<evidence type="ECO:0000256" key="1">
    <source>
        <dbReference type="SAM" id="MobiDB-lite"/>
    </source>
</evidence>
<dbReference type="InterPro" id="IPR043472">
    <property type="entry name" value="Macro_dom-like"/>
</dbReference>
<dbReference type="PANTHER" id="PTHR11106:SF27">
    <property type="entry name" value="MACRO DOMAIN-CONTAINING PROTEIN"/>
    <property type="match status" value="1"/>
</dbReference>
<dbReference type="InterPro" id="IPR002589">
    <property type="entry name" value="Macro_dom"/>
</dbReference>
<dbReference type="Pfam" id="PF01661">
    <property type="entry name" value="Macro"/>
    <property type="match status" value="1"/>
</dbReference>
<feature type="region of interest" description="Disordered" evidence="1">
    <location>
        <begin position="272"/>
        <end position="471"/>
    </location>
</feature>
<protein>
    <recommendedName>
        <fullName evidence="2">Macro domain-containing protein</fullName>
    </recommendedName>
</protein>
<dbReference type="PANTHER" id="PTHR11106">
    <property type="entry name" value="GANGLIOSIDE INDUCED DIFFERENTIATION ASSOCIATED PROTEIN 2-RELATED"/>
    <property type="match status" value="1"/>
</dbReference>
<dbReference type="PROSITE" id="PS51154">
    <property type="entry name" value="MACRO"/>
    <property type="match status" value="1"/>
</dbReference>
<dbReference type="EMBL" id="JALJOV010000040">
    <property type="protein sequence ID" value="KAK9868200.1"/>
    <property type="molecule type" value="Genomic_DNA"/>
</dbReference>
<feature type="compositionally biased region" description="Polar residues" evidence="1">
    <location>
        <begin position="292"/>
        <end position="310"/>
    </location>
</feature>
<dbReference type="SMART" id="SM00506">
    <property type="entry name" value="A1pp"/>
    <property type="match status" value="1"/>
</dbReference>
<organism evidence="3 4">
    <name type="scientific">Apatococcus fuscideae</name>
    <dbReference type="NCBI Taxonomy" id="2026836"/>
    <lineage>
        <taxon>Eukaryota</taxon>
        <taxon>Viridiplantae</taxon>
        <taxon>Chlorophyta</taxon>
        <taxon>core chlorophytes</taxon>
        <taxon>Trebouxiophyceae</taxon>
        <taxon>Chlorellales</taxon>
        <taxon>Chlorellaceae</taxon>
        <taxon>Apatococcus</taxon>
    </lineage>
</organism>
<dbReference type="Proteomes" id="UP001485043">
    <property type="component" value="Unassembled WGS sequence"/>
</dbReference>
<dbReference type="SUPFAM" id="SSF52949">
    <property type="entry name" value="Macro domain-like"/>
    <property type="match status" value="1"/>
</dbReference>
<sequence length="471" mass="47079">MLAMGDLTNFQGDAIVNAANEGGIGGGGVDGAIHRAAGPNLRRFCMGLPLVVGTDNVRIPTGKAVATRGFTLDADIIIHTVGPVYENDEESAPLLASAYRSSLSVADFYEVQKLAFPAISCGIFGYPHGKAARIALEECQRASSNMADLEEIWFAFFERTVFSSFVDAAEEMLEPLNVADPERNPEAEASGLAKPPAGPSSAAPQDIDMTDTSAAAQAPVTMAATGEPTSLPGDAKAILAADSGPSAAACPSMMDQVNAAKASQQPAERDPISFLAGMTPPHPSSAPMDLSYNLTPSAATQTGDASSLSGAMSGPNPGESLPSDNGGTNMPLPGSFTPPRSPLQQAPPSGEGLSHSTSGAVAPPGASISAAQNVKAAGQGQPSHIAPPGGVPAGTLAGLMHGQASQEGISPLGRVTGPGGAASFSEAAPMGSSKSGAGEIGSLEMADAPPDRSSAAAALSSASSFPGHSPL</sequence>
<evidence type="ECO:0000313" key="3">
    <source>
        <dbReference type="EMBL" id="KAK9868200.1"/>
    </source>
</evidence>